<dbReference type="OrthoDB" id="3780330at2759"/>
<sequence length="246" mass="26419">MFPKLFLSVLFLLALLGSTLAVPSLGITKDASVGDSNVVFNSKCTFLTPPTDAQFLKMIQSAYNEMSISTAVSKKKKPAAMIGLAIGNEVYFSSSAKGQRQIIYESASYSGGDGTFNPQIIERFQEVTNTLNACATQESRQHKNQASCGEIMSTLLWMADHPNEIPRDNNPKVAAYNSKGYLPPCSASGEDDVSWGCAKWTPVMGLNVVQNIATLPDDFPAGICVPLALESCLIVAAPEEGQVQVK</sequence>
<gene>
    <name evidence="2" type="ORF">N7472_010712</name>
</gene>
<organism evidence="2 3">
    <name type="scientific">Penicillium cf. griseofulvum</name>
    <dbReference type="NCBI Taxonomy" id="2972120"/>
    <lineage>
        <taxon>Eukaryota</taxon>
        <taxon>Fungi</taxon>
        <taxon>Dikarya</taxon>
        <taxon>Ascomycota</taxon>
        <taxon>Pezizomycotina</taxon>
        <taxon>Eurotiomycetes</taxon>
        <taxon>Eurotiomycetidae</taxon>
        <taxon>Eurotiales</taxon>
        <taxon>Aspergillaceae</taxon>
        <taxon>Penicillium</taxon>
    </lineage>
</organism>
<evidence type="ECO:0000313" key="2">
    <source>
        <dbReference type="EMBL" id="KAJ5185872.1"/>
    </source>
</evidence>
<feature type="signal peptide" evidence="1">
    <location>
        <begin position="1"/>
        <end position="21"/>
    </location>
</feature>
<dbReference type="AlphaFoldDB" id="A0A9W9M3E7"/>
<feature type="chain" id="PRO_5040722456" evidence="1">
    <location>
        <begin position="22"/>
        <end position="246"/>
    </location>
</feature>
<keyword evidence="1" id="KW-0732">Signal</keyword>
<accession>A0A9W9M3E7</accession>
<evidence type="ECO:0000313" key="3">
    <source>
        <dbReference type="Proteomes" id="UP001150879"/>
    </source>
</evidence>
<proteinExistence type="predicted"/>
<dbReference type="EMBL" id="JAPQKP010000006">
    <property type="protein sequence ID" value="KAJ5185872.1"/>
    <property type="molecule type" value="Genomic_DNA"/>
</dbReference>
<reference evidence="2" key="1">
    <citation type="submission" date="2022-11" db="EMBL/GenBank/DDBJ databases">
        <authorList>
            <person name="Petersen C."/>
        </authorList>
    </citation>
    <scope>NUCLEOTIDE SEQUENCE</scope>
    <source>
        <strain evidence="2">IBT 16849</strain>
    </source>
</reference>
<protein>
    <submittedName>
        <fullName evidence="2">Uncharacterized protein</fullName>
    </submittedName>
</protein>
<dbReference type="Proteomes" id="UP001150879">
    <property type="component" value="Unassembled WGS sequence"/>
</dbReference>
<comment type="caution">
    <text evidence="2">The sequence shown here is derived from an EMBL/GenBank/DDBJ whole genome shotgun (WGS) entry which is preliminary data.</text>
</comment>
<evidence type="ECO:0000256" key="1">
    <source>
        <dbReference type="SAM" id="SignalP"/>
    </source>
</evidence>
<keyword evidence="3" id="KW-1185">Reference proteome</keyword>
<reference evidence="2" key="2">
    <citation type="journal article" date="2023" name="IMA Fungus">
        <title>Comparative genomic study of the Penicillium genus elucidates a diverse pangenome and 15 lateral gene transfer events.</title>
        <authorList>
            <person name="Petersen C."/>
            <person name="Sorensen T."/>
            <person name="Nielsen M.R."/>
            <person name="Sondergaard T.E."/>
            <person name="Sorensen J.L."/>
            <person name="Fitzpatrick D.A."/>
            <person name="Frisvad J.C."/>
            <person name="Nielsen K.L."/>
        </authorList>
    </citation>
    <scope>NUCLEOTIDE SEQUENCE</scope>
    <source>
        <strain evidence="2">IBT 16849</strain>
    </source>
</reference>
<name>A0A9W9M3E7_9EURO</name>